<keyword evidence="5 14" id="KW-0547">Nucleotide-binding</keyword>
<evidence type="ECO:0000256" key="4">
    <source>
        <dbReference type="ARBA" id="ARBA00022723"/>
    </source>
</evidence>
<dbReference type="InterPro" id="IPR027502">
    <property type="entry name" value="ITPase"/>
</dbReference>
<dbReference type="GO" id="GO:0005737">
    <property type="term" value="C:cytoplasm"/>
    <property type="evidence" value="ECO:0007669"/>
    <property type="project" value="UniProtKB-SubCell"/>
</dbReference>
<protein>
    <recommendedName>
        <fullName evidence="14">Inosine triphosphate pyrophosphatase</fullName>
        <shortName evidence="14">ITPase</shortName>
        <shortName evidence="14">Inosine triphosphatase</shortName>
        <ecNumber evidence="14">3.6.1.66</ecNumber>
    </recommendedName>
    <alternativeName>
        <fullName evidence="14">Non-canonical purine NTP pyrophosphatase</fullName>
    </alternativeName>
    <alternativeName>
        <fullName evidence="14">Non-standard purine NTP pyrophosphatase</fullName>
    </alternativeName>
    <alternativeName>
        <fullName evidence="14">Nucleoside-triphosphate diphosphatase</fullName>
    </alternativeName>
    <alternativeName>
        <fullName evidence="14">Nucleoside-triphosphate pyrophosphatase</fullName>
        <shortName evidence="14">NTPase</shortName>
    </alternativeName>
    <alternativeName>
        <fullName evidence="14">XTP/dITP diphosphatase</fullName>
    </alternativeName>
</protein>
<organism evidence="15 16">
    <name type="scientific">Trichogramma brassicae</name>
    <dbReference type="NCBI Taxonomy" id="86971"/>
    <lineage>
        <taxon>Eukaryota</taxon>
        <taxon>Metazoa</taxon>
        <taxon>Ecdysozoa</taxon>
        <taxon>Arthropoda</taxon>
        <taxon>Hexapoda</taxon>
        <taxon>Insecta</taxon>
        <taxon>Pterygota</taxon>
        <taxon>Neoptera</taxon>
        <taxon>Endopterygota</taxon>
        <taxon>Hymenoptera</taxon>
        <taxon>Apocrita</taxon>
        <taxon>Proctotrupomorpha</taxon>
        <taxon>Chalcidoidea</taxon>
        <taxon>Trichogrammatidae</taxon>
        <taxon>Trichogramma</taxon>
    </lineage>
</organism>
<keyword evidence="16" id="KW-1185">Reference proteome</keyword>
<evidence type="ECO:0000256" key="10">
    <source>
        <dbReference type="ARBA" id="ARBA00054940"/>
    </source>
</evidence>
<comment type="subunit">
    <text evidence="14">Homodimer.</text>
</comment>
<evidence type="ECO:0000256" key="14">
    <source>
        <dbReference type="HAMAP-Rule" id="MF_03148"/>
    </source>
</evidence>
<evidence type="ECO:0000256" key="5">
    <source>
        <dbReference type="ARBA" id="ARBA00022741"/>
    </source>
</evidence>
<dbReference type="InterPro" id="IPR002637">
    <property type="entry name" value="RdgB/HAM1"/>
</dbReference>
<evidence type="ECO:0000256" key="2">
    <source>
        <dbReference type="ARBA" id="ARBA00008023"/>
    </source>
</evidence>
<comment type="cofactor">
    <cofactor evidence="14">
        <name>Mg(2+)</name>
        <dbReference type="ChEBI" id="CHEBI:18420"/>
    </cofactor>
    <cofactor evidence="14">
        <name>Mn(2+)</name>
        <dbReference type="ChEBI" id="CHEBI:29035"/>
    </cofactor>
    <text evidence="14">Binds 1 divalent metal cation per subunit; can use either Mg(2+) or Mn(2+).</text>
</comment>
<feature type="binding site" evidence="14">
    <location>
        <begin position="123"/>
        <end position="126"/>
    </location>
    <ligand>
        <name>ITP</name>
        <dbReference type="ChEBI" id="CHEBI:61402"/>
    </ligand>
</feature>
<dbReference type="OrthoDB" id="6288734at2759"/>
<evidence type="ECO:0000256" key="12">
    <source>
        <dbReference type="ARBA" id="ARBA00093255"/>
    </source>
</evidence>
<dbReference type="Proteomes" id="UP000479190">
    <property type="component" value="Unassembled WGS sequence"/>
</dbReference>
<keyword evidence="9 14" id="KW-0464">Manganese</keyword>
<dbReference type="GO" id="GO:0046872">
    <property type="term" value="F:metal ion binding"/>
    <property type="evidence" value="ECO:0007669"/>
    <property type="project" value="UniProtKB-KW"/>
</dbReference>
<evidence type="ECO:0000256" key="3">
    <source>
        <dbReference type="ARBA" id="ARBA00022490"/>
    </source>
</evidence>
<feature type="binding site" evidence="14">
    <location>
        <position position="18"/>
    </location>
    <ligand>
        <name>Mg(2+)</name>
        <dbReference type="ChEBI" id="CHEBI:18420"/>
    </ligand>
</feature>
<feature type="binding site" evidence="14">
    <location>
        <position position="30"/>
    </location>
    <ligand>
        <name>ITP</name>
        <dbReference type="ChEBI" id="CHEBI:61402"/>
    </ligand>
</feature>
<feature type="binding site" evidence="14">
    <location>
        <position position="146"/>
    </location>
    <ligand>
        <name>ITP</name>
        <dbReference type="ChEBI" id="CHEBI:61402"/>
    </ligand>
</feature>
<evidence type="ECO:0000256" key="7">
    <source>
        <dbReference type="ARBA" id="ARBA00022842"/>
    </source>
</evidence>
<feature type="binding site" evidence="14">
    <location>
        <begin position="151"/>
        <end position="152"/>
    </location>
    <ligand>
        <name>ITP</name>
        <dbReference type="ChEBI" id="CHEBI:61402"/>
    </ligand>
</feature>
<dbReference type="EMBL" id="CADCXV010001516">
    <property type="protein sequence ID" value="CAB0045012.1"/>
    <property type="molecule type" value="Genomic_DNA"/>
</dbReference>
<comment type="function">
    <text evidence="14">Pyrophosphatase that hydrolyzes non-canonical purine nucleotides such as inosine triphosphate (ITP), deoxyinosine triphosphate (dITP) or xanthosine 5'-triphosphate (XTP) to their respective monophosphate derivatives. The enzyme does not distinguish between the deoxy- and ribose forms. Probably excludes non-canonical purines from RNA and DNA precursor pools, thus preventing their incorporation into RNA and DNA and avoiding chromosomal lesions.</text>
</comment>
<keyword evidence="6 14" id="KW-0378">Hydrolase</keyword>
<dbReference type="Pfam" id="PF01725">
    <property type="entry name" value="Ham1p_like"/>
    <property type="match status" value="1"/>
</dbReference>
<feature type="binding site" evidence="14">
    <location>
        <position position="46"/>
    </location>
    <ligand>
        <name>Mg(2+)</name>
        <dbReference type="ChEBI" id="CHEBI:18420"/>
    </ligand>
</feature>
<dbReference type="GO" id="GO:0009204">
    <property type="term" value="P:deoxyribonucleoside triphosphate catabolic process"/>
    <property type="evidence" value="ECO:0007669"/>
    <property type="project" value="UniProtKB-UniRule"/>
</dbReference>
<accession>A0A6H5JBH0</accession>
<dbReference type="SUPFAM" id="SSF52972">
    <property type="entry name" value="ITPase-like"/>
    <property type="match status" value="1"/>
</dbReference>
<evidence type="ECO:0000256" key="8">
    <source>
        <dbReference type="ARBA" id="ARBA00023080"/>
    </source>
</evidence>
<comment type="caution">
    <text evidence="14">Lacks conserved residue(s) required for the propagation of feature annotation.</text>
</comment>
<gene>
    <name evidence="15" type="ORF">TBRA_LOCUS16569</name>
</gene>
<feature type="binding site" evidence="14">
    <location>
        <begin position="46"/>
        <end position="47"/>
    </location>
    <ligand>
        <name>ITP</name>
        <dbReference type="ChEBI" id="CHEBI:61402"/>
    </ligand>
</feature>
<comment type="function">
    <text evidence="10">Pyrophosphatase that hydrolyzes the non-canonical purine nucleotides inosine triphosphate (ITP), deoxyinosine triphosphate (dITP) as well as 2'-deoxy-N-6-hydroxylaminopurine triphosphate (dHAPTP) and xanthosine 5'-triphosphate (XTP) to their respective monophosphate derivatives. The enzyme does not distinguish between the deoxy- and ribose forms. Probably excludes non-canonical purines from RNA and DNA precursor pools, thus preventing their incorporation into RNA and DNA and avoiding chromosomal lesions.</text>
</comment>
<sequence length="171" mass="19231">MGQNFPQEVISRNIDLPEYQGEIDLICEKKARTAFDIIGGPVIIEDTCLCFDALQGLPGPYIKWFLDKLGPEKLHRMLVGFEDKGAEAICTFAYCKDKKDDVILFQGKTRGTIVPPSAKADAFGWDPIFLPEGYDKTYAELPKTVKNQISHRSRALAELKKYFLKGKNNNA</sequence>
<comment type="similarity">
    <text evidence="2 14">Belongs to the HAM1 NTPase family.</text>
</comment>
<comment type="catalytic activity">
    <reaction evidence="12">
        <text>dITP + H2O = dIMP + diphosphate + H(+)</text>
        <dbReference type="Rhea" id="RHEA:28342"/>
        <dbReference type="ChEBI" id="CHEBI:15377"/>
        <dbReference type="ChEBI" id="CHEBI:15378"/>
        <dbReference type="ChEBI" id="CHEBI:33019"/>
        <dbReference type="ChEBI" id="CHEBI:61194"/>
        <dbReference type="ChEBI" id="CHEBI:61382"/>
        <dbReference type="EC" id="3.6.1.66"/>
    </reaction>
    <physiologicalReaction direction="left-to-right" evidence="12">
        <dbReference type="Rhea" id="RHEA:28343"/>
    </physiologicalReaction>
</comment>
<dbReference type="GO" id="GO:0000166">
    <property type="term" value="F:nucleotide binding"/>
    <property type="evidence" value="ECO:0007669"/>
    <property type="project" value="UniProtKB-KW"/>
</dbReference>
<dbReference type="InterPro" id="IPR029001">
    <property type="entry name" value="ITPase-like_fam"/>
</dbReference>
<evidence type="ECO:0000256" key="9">
    <source>
        <dbReference type="ARBA" id="ARBA00023211"/>
    </source>
</evidence>
<keyword evidence="4 14" id="KW-0479">Metal-binding</keyword>
<comment type="subcellular location">
    <subcellularLocation>
        <location evidence="1 14">Cytoplasm</location>
    </subcellularLocation>
</comment>
<dbReference type="CDD" id="cd00515">
    <property type="entry name" value="HAM1"/>
    <property type="match status" value="1"/>
</dbReference>
<dbReference type="PANTHER" id="PTHR11067:SF9">
    <property type="entry name" value="INOSINE TRIPHOSPHATE PYROPHOSPHATASE"/>
    <property type="match status" value="1"/>
</dbReference>
<name>A0A6H5JBH0_9HYME</name>
<proteinExistence type="inferred from homology"/>
<dbReference type="GO" id="GO:0009117">
    <property type="term" value="P:nucleotide metabolic process"/>
    <property type="evidence" value="ECO:0007669"/>
    <property type="project" value="UniProtKB-KW"/>
</dbReference>
<keyword evidence="7 14" id="KW-0460">Magnesium</keyword>
<dbReference type="AlphaFoldDB" id="A0A6H5JBH0"/>
<dbReference type="FunFam" id="3.90.950.10:FF:000003">
    <property type="entry name" value="Inosine triphosphate pyrophosphatase"/>
    <property type="match status" value="1"/>
</dbReference>
<reference evidence="15 16" key="1">
    <citation type="submission" date="2020-02" db="EMBL/GenBank/DDBJ databases">
        <authorList>
            <person name="Ferguson B K."/>
        </authorList>
    </citation>
    <scope>NUCLEOTIDE SEQUENCE [LARGE SCALE GENOMIC DNA]</scope>
</reference>
<evidence type="ECO:0000313" key="16">
    <source>
        <dbReference type="Proteomes" id="UP000479190"/>
    </source>
</evidence>
<evidence type="ECO:0000256" key="6">
    <source>
        <dbReference type="ARBA" id="ARBA00022801"/>
    </source>
</evidence>
<keyword evidence="8 14" id="KW-0546">Nucleotide metabolism</keyword>
<dbReference type="GO" id="GO:0036222">
    <property type="term" value="F:XTP diphosphatase activity"/>
    <property type="evidence" value="ECO:0007669"/>
    <property type="project" value="UniProtKB-UniRule"/>
</dbReference>
<dbReference type="Gene3D" id="3.90.950.10">
    <property type="match status" value="1"/>
</dbReference>
<dbReference type="HAMAP" id="MF_03148">
    <property type="entry name" value="HAM1_NTPase"/>
    <property type="match status" value="1"/>
</dbReference>
<dbReference type="EC" id="3.6.1.66" evidence="14"/>
<comment type="catalytic activity">
    <reaction evidence="14">
        <text>XTP + H2O = XMP + diphosphate + H(+)</text>
        <dbReference type="Rhea" id="RHEA:28610"/>
        <dbReference type="ChEBI" id="CHEBI:15377"/>
        <dbReference type="ChEBI" id="CHEBI:15378"/>
        <dbReference type="ChEBI" id="CHEBI:33019"/>
        <dbReference type="ChEBI" id="CHEBI:57464"/>
        <dbReference type="ChEBI" id="CHEBI:61314"/>
        <dbReference type="EC" id="3.6.1.66"/>
    </reaction>
</comment>
<evidence type="ECO:0000256" key="11">
    <source>
        <dbReference type="ARBA" id="ARBA00093218"/>
    </source>
</evidence>
<dbReference type="PANTHER" id="PTHR11067">
    <property type="entry name" value="INOSINE TRIPHOSPHATE PYROPHOSPHATASE/HAM1 PROTEIN"/>
    <property type="match status" value="1"/>
</dbReference>
<evidence type="ECO:0000256" key="13">
    <source>
        <dbReference type="ARBA" id="ARBA00093271"/>
    </source>
</evidence>
<evidence type="ECO:0000256" key="1">
    <source>
        <dbReference type="ARBA" id="ARBA00004496"/>
    </source>
</evidence>
<dbReference type="GO" id="GO:0035870">
    <property type="term" value="F:dITP diphosphatase activity"/>
    <property type="evidence" value="ECO:0007669"/>
    <property type="project" value="UniProtKB-UniRule"/>
</dbReference>
<comment type="catalytic activity">
    <reaction evidence="11">
        <text>ITP + H2O = IMP + diphosphate + H(+)</text>
        <dbReference type="Rhea" id="RHEA:29399"/>
        <dbReference type="ChEBI" id="CHEBI:15377"/>
        <dbReference type="ChEBI" id="CHEBI:15378"/>
        <dbReference type="ChEBI" id="CHEBI:33019"/>
        <dbReference type="ChEBI" id="CHEBI:58053"/>
        <dbReference type="ChEBI" id="CHEBI:61402"/>
        <dbReference type="EC" id="3.6.1.66"/>
    </reaction>
    <physiologicalReaction direction="left-to-right" evidence="11">
        <dbReference type="Rhea" id="RHEA:29400"/>
    </physiologicalReaction>
</comment>
<evidence type="ECO:0000313" key="15">
    <source>
        <dbReference type="EMBL" id="CAB0045012.1"/>
    </source>
</evidence>
<keyword evidence="3 14" id="KW-0963">Cytoplasm</keyword>
<dbReference type="GO" id="GO:0036220">
    <property type="term" value="F:ITP diphosphatase activity"/>
    <property type="evidence" value="ECO:0007669"/>
    <property type="project" value="UniProtKB-UniRule"/>
</dbReference>
<comment type="catalytic activity">
    <reaction evidence="13">
        <text>N(6)-hydroxy-dATP + H2O = N(6)-hydroxy-dAMP + diphosphate + H(+)</text>
        <dbReference type="Rhea" id="RHEA:83971"/>
        <dbReference type="ChEBI" id="CHEBI:15377"/>
        <dbReference type="ChEBI" id="CHEBI:15378"/>
        <dbReference type="ChEBI" id="CHEBI:33019"/>
        <dbReference type="ChEBI" id="CHEBI:233529"/>
        <dbReference type="ChEBI" id="CHEBI:233530"/>
    </reaction>
    <physiologicalReaction direction="left-to-right" evidence="13">
        <dbReference type="Rhea" id="RHEA:83972"/>
    </physiologicalReaction>
</comment>